<feature type="transmembrane region" description="Helical" evidence="10">
    <location>
        <begin position="382"/>
        <end position="404"/>
    </location>
</feature>
<gene>
    <name evidence="12" type="primary">feoB_35</name>
    <name evidence="12" type="ORF">SDC9_82186</name>
</gene>
<reference evidence="12" key="1">
    <citation type="submission" date="2019-08" db="EMBL/GenBank/DDBJ databases">
        <authorList>
            <person name="Kucharzyk K."/>
            <person name="Murdoch R.W."/>
            <person name="Higgins S."/>
            <person name="Loffler F."/>
        </authorList>
    </citation>
    <scope>NUCLEOTIDE SEQUENCE</scope>
</reference>
<dbReference type="AlphaFoldDB" id="A0A644ZA61"/>
<dbReference type="InterPro" id="IPR027417">
    <property type="entry name" value="P-loop_NTPase"/>
</dbReference>
<feature type="transmembrane region" description="Helical" evidence="10">
    <location>
        <begin position="319"/>
        <end position="337"/>
    </location>
</feature>
<dbReference type="InterPro" id="IPR050860">
    <property type="entry name" value="FeoB_GTPase"/>
</dbReference>
<evidence type="ECO:0000256" key="8">
    <source>
        <dbReference type="ARBA" id="ARBA00023136"/>
    </source>
</evidence>
<keyword evidence="7" id="KW-0342">GTP-binding</keyword>
<evidence type="ECO:0000256" key="7">
    <source>
        <dbReference type="ARBA" id="ARBA00023134"/>
    </source>
</evidence>
<keyword evidence="2" id="KW-0813">Transport</keyword>
<dbReference type="PROSITE" id="PS51711">
    <property type="entry name" value="G_FEOB"/>
    <property type="match status" value="1"/>
</dbReference>
<evidence type="ECO:0000256" key="4">
    <source>
        <dbReference type="ARBA" id="ARBA00022692"/>
    </source>
</evidence>
<feature type="transmembrane region" description="Helical" evidence="10">
    <location>
        <begin position="558"/>
        <end position="586"/>
    </location>
</feature>
<evidence type="ECO:0000256" key="10">
    <source>
        <dbReference type="SAM" id="Phobius"/>
    </source>
</evidence>
<dbReference type="GO" id="GO:0015093">
    <property type="term" value="F:ferrous iron transmembrane transporter activity"/>
    <property type="evidence" value="ECO:0007669"/>
    <property type="project" value="InterPro"/>
</dbReference>
<protein>
    <submittedName>
        <fullName evidence="12">Fe(2+) transporter FeoB</fullName>
    </submittedName>
</protein>
<evidence type="ECO:0000256" key="2">
    <source>
        <dbReference type="ARBA" id="ARBA00022448"/>
    </source>
</evidence>
<dbReference type="Pfam" id="PF07670">
    <property type="entry name" value="Gate"/>
    <property type="match status" value="2"/>
</dbReference>
<dbReference type="InterPro" id="IPR011640">
    <property type="entry name" value="Fe2_transport_prot_B_C"/>
</dbReference>
<dbReference type="PANTHER" id="PTHR43185">
    <property type="entry name" value="FERROUS IRON TRANSPORT PROTEIN B"/>
    <property type="match status" value="1"/>
</dbReference>
<feature type="transmembrane region" description="Helical" evidence="10">
    <location>
        <begin position="491"/>
        <end position="515"/>
    </location>
</feature>
<dbReference type="Gene3D" id="1.10.287.1770">
    <property type="match status" value="1"/>
</dbReference>
<dbReference type="GO" id="GO:0005525">
    <property type="term" value="F:GTP binding"/>
    <property type="evidence" value="ECO:0007669"/>
    <property type="project" value="UniProtKB-KW"/>
</dbReference>
<dbReference type="Pfam" id="PF07664">
    <property type="entry name" value="FeoB_C"/>
    <property type="match status" value="1"/>
</dbReference>
<feature type="transmembrane region" description="Helical" evidence="10">
    <location>
        <begin position="652"/>
        <end position="669"/>
    </location>
</feature>
<feature type="domain" description="FeoB-type G" evidence="11">
    <location>
        <begin position="26"/>
        <end position="191"/>
    </location>
</feature>
<keyword evidence="6 10" id="KW-1133">Transmembrane helix</keyword>
<dbReference type="InterPro" id="IPR030389">
    <property type="entry name" value="G_FEOB_dom"/>
</dbReference>
<evidence type="ECO:0000259" key="11">
    <source>
        <dbReference type="PROSITE" id="PS51711"/>
    </source>
</evidence>
<dbReference type="EMBL" id="VSSQ01007337">
    <property type="protein sequence ID" value="MPM35593.1"/>
    <property type="molecule type" value="Genomic_DNA"/>
</dbReference>
<dbReference type="SUPFAM" id="SSF52540">
    <property type="entry name" value="P-loop containing nucleoside triphosphate hydrolases"/>
    <property type="match status" value="1"/>
</dbReference>
<name>A0A644ZA61_9ZZZZ</name>
<dbReference type="InterPro" id="IPR041069">
    <property type="entry name" value="FeoB_Cyto"/>
</dbReference>
<feature type="transmembrane region" description="Helical" evidence="10">
    <location>
        <begin position="606"/>
        <end position="631"/>
    </location>
</feature>
<evidence type="ECO:0000256" key="1">
    <source>
        <dbReference type="ARBA" id="ARBA00004651"/>
    </source>
</evidence>
<dbReference type="Gene3D" id="3.40.50.300">
    <property type="entry name" value="P-loop containing nucleotide triphosphate hydrolases"/>
    <property type="match status" value="1"/>
</dbReference>
<evidence type="ECO:0000313" key="12">
    <source>
        <dbReference type="EMBL" id="MPM35593.1"/>
    </source>
</evidence>
<dbReference type="InterPro" id="IPR003373">
    <property type="entry name" value="Fe2_transport_prot-B"/>
</dbReference>
<sequence length="717" mass="78264">MGLTNSSIGINAVDSGLIIQKQSPSDKVIALAGNPNVGKSTVFNGLTGMNQHTGNWPGKTVTNAQGYCKTKKKSYVMVDIPGTYSLMAHSAEEEVARNFVCFGEPDAVAVVCDATCLERNLNLVLQTIEISPRVVVCVNLMDEAKRKNIQISLPLIAQRLGVPVVGAVARKKKSLSGLMEALDGVTDGGSQAVPLSVRYPESIETAISKIQPLLMRKTCGKLNSRWLSLKLLDQDESLAREINAYLGEEFLQDEELKEAIIQAKKELSEQRIDADRLKDLVVSALVKNAEDVCRGAITYEKRNYNASDRRLDKFLTSKLTGYPVMLALLALVFWLTITGANYPSQLISSGLFWVQDRLTDFFQYIHAPNWLHGMLVLGVYRVLAWVVSVMLPPMAIFFPLFTLLEDAGYLPRVAYNLDKPFKRCCACGKQALCMCMGFGCNAAGIIGCRIIDSPRERLLAILTNNFVPCNGRFPSLIAILTMFFVGTEGGALSSLLSAVLLTAVIVFGVGVTFAVTKLLSKTLLKGIPSSFTLELPPYRKPQIGKVIVRSILDRTLFVLGRAISVAAPAGLIIWLMANIMIGGASVLNHCASFLDPFARLMGLDGVILIAFILGFPANEIVIPIIIMAYMAQGSILELDSLTQMKELFVTNGWTWITAISMILFSLMHWPCSTTLLTIKKETGSWKWTALAAAIPTLIGIVSCILFATVAFSICQNL</sequence>
<feature type="transmembrane region" description="Helical" evidence="10">
    <location>
        <begin position="689"/>
        <end position="714"/>
    </location>
</feature>
<comment type="subcellular location">
    <subcellularLocation>
        <location evidence="1">Cell membrane</location>
        <topology evidence="1">Multi-pass membrane protein</topology>
    </subcellularLocation>
</comment>
<keyword evidence="5" id="KW-0547">Nucleotide-binding</keyword>
<keyword evidence="4 10" id="KW-0812">Transmembrane</keyword>
<dbReference type="Pfam" id="PF02421">
    <property type="entry name" value="FeoB_N"/>
    <property type="match status" value="1"/>
</dbReference>
<dbReference type="Pfam" id="PF17910">
    <property type="entry name" value="FeoB_Cyto"/>
    <property type="match status" value="1"/>
</dbReference>
<keyword evidence="9" id="KW-0175">Coiled coil</keyword>
<evidence type="ECO:0000256" key="9">
    <source>
        <dbReference type="SAM" id="Coils"/>
    </source>
</evidence>
<accession>A0A644ZA61</accession>
<organism evidence="12">
    <name type="scientific">bioreactor metagenome</name>
    <dbReference type="NCBI Taxonomy" id="1076179"/>
    <lineage>
        <taxon>unclassified sequences</taxon>
        <taxon>metagenomes</taxon>
        <taxon>ecological metagenomes</taxon>
    </lineage>
</organism>
<keyword evidence="3" id="KW-1003">Cell membrane</keyword>
<dbReference type="CDD" id="cd01879">
    <property type="entry name" value="FeoB"/>
    <property type="match status" value="1"/>
</dbReference>
<dbReference type="GO" id="GO:0005886">
    <property type="term" value="C:plasma membrane"/>
    <property type="evidence" value="ECO:0007669"/>
    <property type="project" value="UniProtKB-SubCell"/>
</dbReference>
<evidence type="ECO:0000256" key="3">
    <source>
        <dbReference type="ARBA" id="ARBA00022475"/>
    </source>
</evidence>
<dbReference type="InterPro" id="IPR011642">
    <property type="entry name" value="Gate_dom"/>
</dbReference>
<keyword evidence="8 10" id="KW-0472">Membrane</keyword>
<evidence type="ECO:0000256" key="6">
    <source>
        <dbReference type="ARBA" id="ARBA00022989"/>
    </source>
</evidence>
<evidence type="ECO:0000256" key="5">
    <source>
        <dbReference type="ARBA" id="ARBA00022741"/>
    </source>
</evidence>
<dbReference type="NCBIfam" id="TIGR00437">
    <property type="entry name" value="feoB"/>
    <property type="match status" value="1"/>
</dbReference>
<comment type="caution">
    <text evidence="12">The sequence shown here is derived from an EMBL/GenBank/DDBJ whole genome shotgun (WGS) entry which is preliminary data.</text>
</comment>
<dbReference type="PANTHER" id="PTHR43185:SF2">
    <property type="entry name" value="FERROUS IRON TRANSPORT PROTEIN B"/>
    <property type="match status" value="1"/>
</dbReference>
<feature type="coiled-coil region" evidence="9">
    <location>
        <begin position="253"/>
        <end position="280"/>
    </location>
</feature>
<proteinExistence type="predicted"/>